<protein>
    <submittedName>
        <fullName evidence="2">Uncharacterized protein</fullName>
    </submittedName>
</protein>
<dbReference type="EMBL" id="CADCWF010000302">
    <property type="protein sequence ID" value="CAA9576295.1"/>
    <property type="molecule type" value="Genomic_DNA"/>
</dbReference>
<proteinExistence type="predicted"/>
<feature type="region of interest" description="Disordered" evidence="1">
    <location>
        <begin position="14"/>
        <end position="41"/>
    </location>
</feature>
<accession>A0A6J4VG42</accession>
<evidence type="ECO:0000256" key="1">
    <source>
        <dbReference type="SAM" id="MobiDB-lite"/>
    </source>
</evidence>
<gene>
    <name evidence="2" type="ORF">AVDCRST_MAG59-4100</name>
</gene>
<organism evidence="2">
    <name type="scientific">uncultured Thermomicrobiales bacterium</name>
    <dbReference type="NCBI Taxonomy" id="1645740"/>
    <lineage>
        <taxon>Bacteria</taxon>
        <taxon>Pseudomonadati</taxon>
        <taxon>Thermomicrobiota</taxon>
        <taxon>Thermomicrobia</taxon>
        <taxon>Thermomicrobiales</taxon>
        <taxon>environmental samples</taxon>
    </lineage>
</organism>
<name>A0A6J4VG42_9BACT</name>
<sequence length="41" mass="4336">MSEKRIWHRVAVGGGEGRSAGRPSANTALGALAIDTSRRRS</sequence>
<dbReference type="AlphaFoldDB" id="A0A6J4VG42"/>
<evidence type="ECO:0000313" key="2">
    <source>
        <dbReference type="EMBL" id="CAA9576295.1"/>
    </source>
</evidence>
<reference evidence="2" key="1">
    <citation type="submission" date="2020-02" db="EMBL/GenBank/DDBJ databases">
        <authorList>
            <person name="Meier V. D."/>
        </authorList>
    </citation>
    <scope>NUCLEOTIDE SEQUENCE</scope>
    <source>
        <strain evidence="2">AVDCRST_MAG59</strain>
    </source>
</reference>